<dbReference type="OrthoDB" id="9812260at2"/>
<dbReference type="SMART" id="SM00267">
    <property type="entry name" value="GGDEF"/>
    <property type="match status" value="1"/>
</dbReference>
<evidence type="ECO:0000313" key="4">
    <source>
        <dbReference type="EMBL" id="PWI32643.1"/>
    </source>
</evidence>
<dbReference type="GO" id="GO:0052621">
    <property type="term" value="F:diguanylate cyclase activity"/>
    <property type="evidence" value="ECO:0007669"/>
    <property type="project" value="UniProtKB-EC"/>
</dbReference>
<dbReference type="PANTHER" id="PTHR45138">
    <property type="entry name" value="REGULATORY COMPONENTS OF SENSORY TRANSDUCTION SYSTEM"/>
    <property type="match status" value="1"/>
</dbReference>
<organism evidence="4 5">
    <name type="scientific">Vibrio albus</name>
    <dbReference type="NCBI Taxonomy" id="2200953"/>
    <lineage>
        <taxon>Bacteria</taxon>
        <taxon>Pseudomonadati</taxon>
        <taxon>Pseudomonadota</taxon>
        <taxon>Gammaproteobacteria</taxon>
        <taxon>Vibrionales</taxon>
        <taxon>Vibrionaceae</taxon>
        <taxon>Vibrio</taxon>
    </lineage>
</organism>
<dbReference type="GO" id="GO:0043709">
    <property type="term" value="P:cell adhesion involved in single-species biofilm formation"/>
    <property type="evidence" value="ECO:0007669"/>
    <property type="project" value="TreeGrafter"/>
</dbReference>
<sequence length="341" mass="38968">MNKEEFQKSTENLRKAVPLMIKNQVPTTPTNYALWYTYVDEAQPELNLELDKIVTEYGLCPPSSCEYLYKHFIADKAETDVQELRSNLEILVNEIFMSMKDTLANTQDFQDMLDKHLGSLEQVDRESVSFEEVIGLLQNFVSESHEIKNSTHFFHQQLNNASKEITELKQQLEKVQKDALYDSLSSLLNRGAFDRDLATMCQADKQKLPLCLILLDIDRFKDLNDKFGHVFGDMVIKAIAKRLQLGCREGITAYRYGGEEFALLVPNKSLRSAIQFADSIRRSIEKISIKDKRTGEQVENISASFGVAELNEGEQPINLIDNADQQLYQAKSLGRNRVMPV</sequence>
<accession>A0A2U3B761</accession>
<dbReference type="SUPFAM" id="SSF55073">
    <property type="entry name" value="Nucleotide cyclase"/>
    <property type="match status" value="1"/>
</dbReference>
<dbReference type="AlphaFoldDB" id="A0A2U3B761"/>
<comment type="caution">
    <text evidence="4">The sequence shown here is derived from an EMBL/GenBank/DDBJ whole genome shotgun (WGS) entry which is preliminary data.</text>
</comment>
<protein>
    <recommendedName>
        <fullName evidence="2">diguanylate cyclase</fullName>
        <ecNumber evidence="2">2.7.7.65</ecNumber>
    </recommendedName>
</protein>
<comment type="cofactor">
    <cofactor evidence="1">
        <name>Mg(2+)</name>
        <dbReference type="ChEBI" id="CHEBI:18420"/>
    </cofactor>
</comment>
<evidence type="ECO:0000256" key="2">
    <source>
        <dbReference type="ARBA" id="ARBA00012528"/>
    </source>
</evidence>
<proteinExistence type="predicted"/>
<dbReference type="InterPro" id="IPR029787">
    <property type="entry name" value="Nucleotide_cyclase"/>
</dbReference>
<dbReference type="Pfam" id="PF00990">
    <property type="entry name" value="GGDEF"/>
    <property type="match status" value="1"/>
</dbReference>
<dbReference type="RefSeq" id="WP_109320429.1">
    <property type="nucleotide sequence ID" value="NZ_QFWT01000008.1"/>
</dbReference>
<dbReference type="NCBIfam" id="TIGR00254">
    <property type="entry name" value="GGDEF"/>
    <property type="match status" value="1"/>
</dbReference>
<gene>
    <name evidence="4" type="ORF">DI392_14605</name>
</gene>
<dbReference type="InterPro" id="IPR050469">
    <property type="entry name" value="Diguanylate_Cyclase"/>
</dbReference>
<name>A0A2U3B761_9VIBR</name>
<dbReference type="EMBL" id="QFWT01000008">
    <property type="protein sequence ID" value="PWI32643.1"/>
    <property type="molecule type" value="Genomic_DNA"/>
</dbReference>
<reference evidence="4 5" key="1">
    <citation type="submission" date="2018-05" db="EMBL/GenBank/DDBJ databases">
        <title>Vibrio limimaris sp. nov., isolated from marine sediment.</title>
        <authorList>
            <person name="Li C.-M."/>
        </authorList>
    </citation>
    <scope>NUCLEOTIDE SEQUENCE [LARGE SCALE GENOMIC DNA]</scope>
    <source>
        <strain evidence="4 5">E4404</strain>
    </source>
</reference>
<dbReference type="CDD" id="cd01949">
    <property type="entry name" value="GGDEF"/>
    <property type="match status" value="1"/>
</dbReference>
<dbReference type="Gene3D" id="3.30.70.270">
    <property type="match status" value="1"/>
</dbReference>
<dbReference type="GO" id="GO:1902201">
    <property type="term" value="P:negative regulation of bacterial-type flagellum-dependent cell motility"/>
    <property type="evidence" value="ECO:0007669"/>
    <property type="project" value="TreeGrafter"/>
</dbReference>
<evidence type="ECO:0000256" key="1">
    <source>
        <dbReference type="ARBA" id="ARBA00001946"/>
    </source>
</evidence>
<evidence type="ECO:0000313" key="5">
    <source>
        <dbReference type="Proteomes" id="UP000245362"/>
    </source>
</evidence>
<dbReference type="InterPro" id="IPR043128">
    <property type="entry name" value="Rev_trsase/Diguanyl_cyclase"/>
</dbReference>
<dbReference type="Proteomes" id="UP000245362">
    <property type="component" value="Unassembled WGS sequence"/>
</dbReference>
<dbReference type="InterPro" id="IPR000160">
    <property type="entry name" value="GGDEF_dom"/>
</dbReference>
<evidence type="ECO:0000259" key="3">
    <source>
        <dbReference type="PROSITE" id="PS50887"/>
    </source>
</evidence>
<dbReference type="PANTHER" id="PTHR45138:SF2">
    <property type="entry name" value="DIGUANYLATE CYCLASE VDCA"/>
    <property type="match status" value="1"/>
</dbReference>
<feature type="domain" description="GGDEF" evidence="3">
    <location>
        <begin position="208"/>
        <end position="341"/>
    </location>
</feature>
<keyword evidence="5" id="KW-1185">Reference proteome</keyword>
<dbReference type="PROSITE" id="PS50887">
    <property type="entry name" value="GGDEF"/>
    <property type="match status" value="1"/>
</dbReference>
<dbReference type="FunFam" id="3.30.70.270:FF:000001">
    <property type="entry name" value="Diguanylate cyclase domain protein"/>
    <property type="match status" value="1"/>
</dbReference>
<dbReference type="GO" id="GO:0005886">
    <property type="term" value="C:plasma membrane"/>
    <property type="evidence" value="ECO:0007669"/>
    <property type="project" value="TreeGrafter"/>
</dbReference>
<dbReference type="EC" id="2.7.7.65" evidence="2"/>